<dbReference type="KEGG" id="mrtj:KHC33_01325"/>
<dbReference type="InterPro" id="IPR036412">
    <property type="entry name" value="HAD-like_sf"/>
</dbReference>
<dbReference type="AlphaFoldDB" id="A0A8E7EK73"/>
<accession>A0A8E7EK73</accession>
<evidence type="ECO:0008006" key="3">
    <source>
        <dbReference type="Google" id="ProtNLM"/>
    </source>
</evidence>
<dbReference type="GeneID" id="65095783"/>
<dbReference type="EMBL" id="CP075546">
    <property type="protein sequence ID" value="QVV89205.1"/>
    <property type="molecule type" value="Genomic_DNA"/>
</dbReference>
<organism evidence="1 2">
    <name type="scientific">Methanospirillum purgamenti</name>
    <dbReference type="NCBI Taxonomy" id="2834276"/>
    <lineage>
        <taxon>Archaea</taxon>
        <taxon>Methanobacteriati</taxon>
        <taxon>Methanobacteriota</taxon>
        <taxon>Stenosarchaea group</taxon>
        <taxon>Methanomicrobia</taxon>
        <taxon>Methanomicrobiales</taxon>
        <taxon>Methanospirillaceae</taxon>
        <taxon>Methanospirillum</taxon>
    </lineage>
</organism>
<dbReference type="Gene3D" id="1.10.150.400">
    <property type="match status" value="1"/>
</dbReference>
<dbReference type="Proteomes" id="UP000680656">
    <property type="component" value="Chromosome"/>
</dbReference>
<dbReference type="SUPFAM" id="SSF56784">
    <property type="entry name" value="HAD-like"/>
    <property type="match status" value="1"/>
</dbReference>
<protein>
    <recommendedName>
        <fullName evidence="3">HAD family hydrolase</fullName>
    </recommendedName>
</protein>
<reference evidence="1 2" key="1">
    <citation type="submission" date="2021-05" db="EMBL/GenBank/DDBJ databases">
        <title>A novel Methanospirillum isolate from a pyrite-forming mixed culture.</title>
        <authorList>
            <person name="Bunk B."/>
            <person name="Sproer C."/>
            <person name="Spring S."/>
            <person name="Pester M."/>
        </authorList>
    </citation>
    <scope>NUCLEOTIDE SEQUENCE [LARGE SCALE GENOMIC DNA]</scope>
    <source>
        <strain evidence="1 2">J.3.6.1-F.2.7.3</strain>
    </source>
</reference>
<name>A0A8E7EK73_9EURY</name>
<proteinExistence type="predicted"/>
<dbReference type="RefSeq" id="WP_214420005.1">
    <property type="nucleotide sequence ID" value="NZ_CP075546.1"/>
</dbReference>
<sequence>MSKKKIYSFDIFDTLITRQSLNPTGIFSFLQYELMNNPNYANIIHDLDLITNFFSMRIKSEQLARENSNVEEITLDDIYCELQSQFGLSDFEKKHLLDLELSLEMQFLFPIQKNISLLKKIQLNHLVIFCSDMYLPKNYIEKILKKIGLESLKDYIFISSEVGKIKSSGTLFQYLLSVFDQNEYTINHIGDNFHSDCYVPIENNINAFLYNNKTSTLSLIENMLKTETNNDTRAIIEYIFGTSKILLLNNPFSDFKQKEVYNLAVEITAPLFVPFVEWILSEAIRKGISDICFLARDGLLLYQIAIEIVKDLNYDLNLHYIYGSRVAWKLPSLNEINDEYINSILYEPKPKNLENIAQRMGLELKTIKDFFPSRLFNVDLADNDLQEVEKIFRLEDFNSKIMKVASEKRNIIIKYFNNILGKSNKMCLVDLGWSGSSLTMLSKIFELSQYNIHVSGMFFGLFKNPKNSLNEPAEAFSFFFSPENADAVSDLIPGLQEVFECLIPANHGLTIGYKYQNNEVLPILKTYNNKGISEFDYTTYKKGILDYSKLYRLNRINPYDHNWLTIIPYLSVLFKDFKINPKKEYALIFSKISHSVDMAEYSFLPMAAKLNWYNKIKLQRMYDNNRYLWYKIKISHWPEATFKM</sequence>
<evidence type="ECO:0000313" key="2">
    <source>
        <dbReference type="Proteomes" id="UP000680656"/>
    </source>
</evidence>
<dbReference type="InterPro" id="IPR023214">
    <property type="entry name" value="HAD_sf"/>
</dbReference>
<keyword evidence="2" id="KW-1185">Reference proteome</keyword>
<evidence type="ECO:0000313" key="1">
    <source>
        <dbReference type="EMBL" id="QVV89205.1"/>
    </source>
</evidence>
<dbReference type="Gene3D" id="3.40.50.1000">
    <property type="entry name" value="HAD superfamily/HAD-like"/>
    <property type="match status" value="1"/>
</dbReference>
<gene>
    <name evidence="1" type="ORF">KHC33_01325</name>
</gene>